<name>A0A6P1D2J6_9NOCA</name>
<keyword evidence="2" id="KW-1133">Transmembrane helix</keyword>
<dbReference type="Pfam" id="PF25587">
    <property type="entry name" value="Rv2743c"/>
    <property type="match status" value="1"/>
</dbReference>
<keyword evidence="2" id="KW-0472">Membrane</keyword>
<dbReference type="NCBIfam" id="NF047839">
    <property type="entry name" value="PspM_Rv2743c"/>
    <property type="match status" value="1"/>
</dbReference>
<keyword evidence="2" id="KW-0812">Transmembrane</keyword>
<feature type="transmembrane region" description="Helical" evidence="2">
    <location>
        <begin position="91"/>
        <end position="110"/>
    </location>
</feature>
<dbReference type="RefSeq" id="WP_163828415.1">
    <property type="nucleotide sequence ID" value="NZ_JAAGUZ010000008.1"/>
</dbReference>
<dbReference type="EMBL" id="JAAGUZ010000008">
    <property type="protein sequence ID" value="NEW43651.1"/>
    <property type="molecule type" value="Genomic_DNA"/>
</dbReference>
<accession>A0A6P1D2J6</accession>
<evidence type="ECO:0000313" key="4">
    <source>
        <dbReference type="Proteomes" id="UP000468928"/>
    </source>
</evidence>
<protein>
    <submittedName>
        <fullName evidence="3">Uncharacterized protein</fullName>
    </submittedName>
</protein>
<organism evidence="3 4">
    <name type="scientific">Nocardia cyriacigeorgica</name>
    <dbReference type="NCBI Taxonomy" id="135487"/>
    <lineage>
        <taxon>Bacteria</taxon>
        <taxon>Bacillati</taxon>
        <taxon>Actinomycetota</taxon>
        <taxon>Actinomycetes</taxon>
        <taxon>Mycobacteriales</taxon>
        <taxon>Nocardiaceae</taxon>
        <taxon>Nocardia</taxon>
    </lineage>
</organism>
<dbReference type="InterPro" id="IPR057952">
    <property type="entry name" value="Rv2743c-like"/>
</dbReference>
<feature type="region of interest" description="Disordered" evidence="1">
    <location>
        <begin position="1"/>
        <end position="26"/>
    </location>
</feature>
<feature type="transmembrane region" description="Helical" evidence="2">
    <location>
        <begin position="66"/>
        <end position="85"/>
    </location>
</feature>
<comment type="caution">
    <text evidence="3">The sequence shown here is derived from an EMBL/GenBank/DDBJ whole genome shotgun (WGS) entry which is preliminary data.</text>
</comment>
<evidence type="ECO:0000256" key="1">
    <source>
        <dbReference type="SAM" id="MobiDB-lite"/>
    </source>
</evidence>
<gene>
    <name evidence="3" type="ORF">GV789_04155</name>
</gene>
<evidence type="ECO:0000313" key="3">
    <source>
        <dbReference type="EMBL" id="NEW43651.1"/>
    </source>
</evidence>
<dbReference type="Proteomes" id="UP000468928">
    <property type="component" value="Unassembled WGS sequence"/>
</dbReference>
<evidence type="ECO:0000256" key="2">
    <source>
        <dbReference type="SAM" id="Phobius"/>
    </source>
</evidence>
<proteinExistence type="predicted"/>
<reference evidence="3 4" key="1">
    <citation type="submission" date="2020-01" db="EMBL/GenBank/DDBJ databases">
        <title>Genetics and antimicrobial susceptibilities of Nocardia species isolated from the soil; a comparison with species isolated from humans.</title>
        <authorList>
            <person name="Carrasco G."/>
            <person name="Monzon S."/>
            <person name="Sansegundo M."/>
            <person name="Garcia E."/>
            <person name="Garrido N."/>
            <person name="Medina M.J."/>
            <person name="Villalon P."/>
            <person name="Ramirez-Arocha A.C."/>
            <person name="Jimenez P."/>
            <person name="Cuesta I."/>
            <person name="Valdezate S."/>
        </authorList>
    </citation>
    <scope>NUCLEOTIDE SEQUENCE [LARGE SCALE GENOMIC DNA]</scope>
    <source>
        <strain evidence="3 4">CNM20110639</strain>
    </source>
</reference>
<sequence>MSRKGSRGRVDGMNIVGAPSHGGTHPTNLPDTLREVGEHALVAVRRWADPRERELRKRRRARRRSMQLGTVSGLTTVGTVGLIVISAPAWAVVVVGGGAVALVTGTALSARRYLRLRGKPLPQAAFVARKAPGVRSAARAPIMRLVHAERAMHDLAAQIARSHRLPPDELDDLLDTARSGAAALHALAADIAAMERAAATVGRTNPHAAAALTGNVHAAVDRLESGVAEYEQLVAAAGRVLAVPDSTVVAYQFNGIVAELQHAADRLDGWAQALTEIADRQAPAPLPPHGH</sequence>
<dbReference type="AlphaFoldDB" id="A0A6P1D2J6"/>